<dbReference type="EMBL" id="OY660884">
    <property type="protein sequence ID" value="CAJ1084096.1"/>
    <property type="molecule type" value="Genomic_DNA"/>
</dbReference>
<accession>A0AAV1HDS8</accession>
<organism evidence="1 2">
    <name type="scientific">Xyrichtys novacula</name>
    <name type="common">Pearly razorfish</name>
    <name type="synonym">Hemipteronotus novacula</name>
    <dbReference type="NCBI Taxonomy" id="13765"/>
    <lineage>
        <taxon>Eukaryota</taxon>
        <taxon>Metazoa</taxon>
        <taxon>Chordata</taxon>
        <taxon>Craniata</taxon>
        <taxon>Vertebrata</taxon>
        <taxon>Euteleostomi</taxon>
        <taxon>Actinopterygii</taxon>
        <taxon>Neopterygii</taxon>
        <taxon>Teleostei</taxon>
        <taxon>Neoteleostei</taxon>
        <taxon>Acanthomorphata</taxon>
        <taxon>Eupercaria</taxon>
        <taxon>Labriformes</taxon>
        <taxon>Labridae</taxon>
        <taxon>Xyrichtys</taxon>
    </lineage>
</organism>
<keyword evidence="2" id="KW-1185">Reference proteome</keyword>
<dbReference type="AlphaFoldDB" id="A0AAV1HDS8"/>
<protein>
    <submittedName>
        <fullName evidence="1">Uncharacterized protein</fullName>
    </submittedName>
</protein>
<proteinExistence type="predicted"/>
<dbReference type="Proteomes" id="UP001178508">
    <property type="component" value="Chromosome 21"/>
</dbReference>
<sequence length="144" mass="15948">MEPYHSSPHHYTIQLTLLGKHITFRPGLPGQDCHSSDTSFISQAALLSREQMCFNFCLSEARNRITGTYTASSGYSTGCALYIAPPYGLICWQQQDRGRQMEELSDVAAGYSSPDSTAMSQISFNGMDREKCVRTDEATAMTSK</sequence>
<name>A0AAV1HDS8_XYRNO</name>
<gene>
    <name evidence="1" type="ORF">XNOV1_A019492</name>
</gene>
<reference evidence="1" key="1">
    <citation type="submission" date="2023-08" db="EMBL/GenBank/DDBJ databases">
        <authorList>
            <person name="Alioto T."/>
            <person name="Alioto T."/>
            <person name="Gomez Garrido J."/>
        </authorList>
    </citation>
    <scope>NUCLEOTIDE SEQUENCE</scope>
</reference>
<evidence type="ECO:0000313" key="1">
    <source>
        <dbReference type="EMBL" id="CAJ1084096.1"/>
    </source>
</evidence>
<evidence type="ECO:0000313" key="2">
    <source>
        <dbReference type="Proteomes" id="UP001178508"/>
    </source>
</evidence>